<name>A0A2S7ENV3_9XANT</name>
<comment type="caution">
    <text evidence="1">The sequence shown here is derived from an EMBL/GenBank/DDBJ whole genome shotgun (WGS) entry which is preliminary data.</text>
</comment>
<dbReference type="EMBL" id="MDEJ01000056">
    <property type="protein sequence ID" value="PPU93674.1"/>
    <property type="molecule type" value="Genomic_DNA"/>
</dbReference>
<dbReference type="Proteomes" id="UP000239939">
    <property type="component" value="Unassembled WGS sequence"/>
</dbReference>
<proteinExistence type="predicted"/>
<evidence type="ECO:0000313" key="2">
    <source>
        <dbReference type="Proteomes" id="UP000239939"/>
    </source>
</evidence>
<organism evidence="1 2">
    <name type="scientific">Xanthomonas populi</name>
    <dbReference type="NCBI Taxonomy" id="53414"/>
    <lineage>
        <taxon>Bacteria</taxon>
        <taxon>Pseudomonadati</taxon>
        <taxon>Pseudomonadota</taxon>
        <taxon>Gammaproteobacteria</taxon>
        <taxon>Lysobacterales</taxon>
        <taxon>Lysobacteraceae</taxon>
        <taxon>Xanthomonas</taxon>
    </lineage>
</organism>
<evidence type="ECO:0000313" key="1">
    <source>
        <dbReference type="EMBL" id="PPU93674.1"/>
    </source>
</evidence>
<keyword evidence="2" id="KW-1185">Reference proteome</keyword>
<reference evidence="2" key="1">
    <citation type="submission" date="2016-08" db="EMBL/GenBank/DDBJ databases">
        <authorList>
            <person name="Merda D."/>
            <person name="Briand M."/>
            <person name="Taghouti G."/>
            <person name="Carrere S."/>
            <person name="Gouzy J."/>
            <person name="Portier P."/>
            <person name="Jacques M.-A."/>
            <person name="Fischer-Le Saux M."/>
        </authorList>
    </citation>
    <scope>NUCLEOTIDE SEQUENCE [LARGE SCALE GENOMIC DNA]</scope>
    <source>
        <strain evidence="2">CFBP1817</strain>
    </source>
</reference>
<gene>
    <name evidence="1" type="ORF">XpopCFBP1817_10655</name>
</gene>
<protein>
    <submittedName>
        <fullName evidence="1">Uncharacterized protein</fullName>
    </submittedName>
</protein>
<dbReference type="AlphaFoldDB" id="A0A2S7ENV3"/>
<accession>A0A2S7ENV3</accession>
<sequence>MMSLTALRLGESGRCREGDLLALLLWLTLLSPASTPLVWSGLLTYCRVLPAGDCWAGELSVYVSLPELTRSTEPQIPMDEHLIVEGHSIMRTNIPFEKWKREEIDLRANRGHQHRLQRAMRDQWNISLLIFESDRVQFGGSDALAIVLARPTAPAS</sequence>